<protein>
    <submittedName>
        <fullName evidence="3">Uncharacterized protein LOC111132505</fullName>
    </submittedName>
</protein>
<evidence type="ECO:0000313" key="3">
    <source>
        <dbReference type="RefSeq" id="XP_022336030.1"/>
    </source>
</evidence>
<feature type="compositionally biased region" description="Basic and acidic residues" evidence="1">
    <location>
        <begin position="346"/>
        <end position="359"/>
    </location>
</feature>
<evidence type="ECO:0000313" key="2">
    <source>
        <dbReference type="Proteomes" id="UP000694844"/>
    </source>
</evidence>
<dbReference type="GeneID" id="111132505"/>
<dbReference type="RefSeq" id="XP_022336030.1">
    <property type="nucleotide sequence ID" value="XM_022480322.1"/>
</dbReference>
<dbReference type="AlphaFoldDB" id="A0A8B8E7A6"/>
<dbReference type="InterPro" id="IPR010994">
    <property type="entry name" value="RuvA_2-like"/>
</dbReference>
<feature type="region of interest" description="Disordered" evidence="1">
    <location>
        <begin position="311"/>
        <end position="368"/>
    </location>
</feature>
<organism evidence="2 3">
    <name type="scientific">Crassostrea virginica</name>
    <name type="common">Eastern oyster</name>
    <dbReference type="NCBI Taxonomy" id="6565"/>
    <lineage>
        <taxon>Eukaryota</taxon>
        <taxon>Metazoa</taxon>
        <taxon>Spiralia</taxon>
        <taxon>Lophotrochozoa</taxon>
        <taxon>Mollusca</taxon>
        <taxon>Bivalvia</taxon>
        <taxon>Autobranchia</taxon>
        <taxon>Pteriomorphia</taxon>
        <taxon>Ostreida</taxon>
        <taxon>Ostreoidea</taxon>
        <taxon>Ostreidae</taxon>
        <taxon>Crassostrea</taxon>
    </lineage>
</organism>
<feature type="compositionally biased region" description="Basic and acidic residues" evidence="1">
    <location>
        <begin position="88"/>
        <end position="114"/>
    </location>
</feature>
<dbReference type="Gene3D" id="1.10.150.280">
    <property type="entry name" value="AF1531-like domain"/>
    <property type="match status" value="1"/>
</dbReference>
<name>A0A8B8E7A6_CRAVI</name>
<sequence length="368" mass="42024">MADINLASARAICLKCGISDELSQEIVRTRRRYGPFRCLQDLWNVKGMSNVVAGILESMYNINNDPSTRRSPTKNVYPRISRKGRSSRSSERERTRSPSPGKRRERDRSSPSEKRRGRSKSPSLESRKRRSRSGSRHGKRVSQNVPGDRDGGELVTVAVVDVNGQEHSTQAKTVHMEQSPSGNKLYIKCEGVRKYQILDASATEESGNGSATTVSNGVKLNSVKNAYTDRNRWIGVEVDPISFSKDRDLTKLREDFSKTEVQFWNRINESRRELETCAGQLRSYKGKQTANWVCSLPNNMQENARDDSVFEATPLNLPGPSNQHHPHVPIKRHHHHPHRHRKEKSRKREEKDKKRHQDNEEAEVCIIL</sequence>
<reference evidence="3" key="1">
    <citation type="submission" date="2025-08" db="UniProtKB">
        <authorList>
            <consortium name="RefSeq"/>
        </authorList>
    </citation>
    <scope>IDENTIFICATION</scope>
    <source>
        <tissue evidence="3">Whole sample</tissue>
    </source>
</reference>
<feature type="compositionally biased region" description="Basic residues" evidence="1">
    <location>
        <begin position="127"/>
        <end position="140"/>
    </location>
</feature>
<proteinExistence type="predicted"/>
<evidence type="ECO:0000256" key="1">
    <source>
        <dbReference type="SAM" id="MobiDB-lite"/>
    </source>
</evidence>
<dbReference type="SUPFAM" id="SSF47781">
    <property type="entry name" value="RuvA domain 2-like"/>
    <property type="match status" value="1"/>
</dbReference>
<dbReference type="Pfam" id="PF12836">
    <property type="entry name" value="HHH_3"/>
    <property type="match status" value="1"/>
</dbReference>
<feature type="compositionally biased region" description="Polar residues" evidence="1">
    <location>
        <begin position="62"/>
        <end position="74"/>
    </location>
</feature>
<feature type="region of interest" description="Disordered" evidence="1">
    <location>
        <begin position="62"/>
        <end position="153"/>
    </location>
</feature>
<dbReference type="Proteomes" id="UP000694844">
    <property type="component" value="Chromosome 5"/>
</dbReference>
<keyword evidence="2" id="KW-1185">Reference proteome</keyword>
<dbReference type="KEGG" id="cvn:111132505"/>
<dbReference type="OrthoDB" id="6204249at2759"/>
<accession>A0A8B8E7A6</accession>
<feature type="compositionally biased region" description="Basic residues" evidence="1">
    <location>
        <begin position="324"/>
        <end position="345"/>
    </location>
</feature>
<gene>
    <name evidence="3" type="primary">LOC111132505</name>
</gene>